<keyword evidence="3" id="KW-1185">Reference proteome</keyword>
<reference evidence="2 3" key="1">
    <citation type="journal article" date="2017" name="Nature">
        <title>The Apostasia genome and the evolution of orchids.</title>
        <authorList>
            <person name="Zhang G.Q."/>
            <person name="Liu K.W."/>
            <person name="Li Z."/>
            <person name="Lohaus R."/>
            <person name="Hsiao Y.Y."/>
            <person name="Niu S.C."/>
            <person name="Wang J.Y."/>
            <person name="Lin Y.C."/>
            <person name="Xu Q."/>
            <person name="Chen L.J."/>
            <person name="Yoshida K."/>
            <person name="Fujiwara S."/>
            <person name="Wang Z.W."/>
            <person name="Zhang Y.Q."/>
            <person name="Mitsuda N."/>
            <person name="Wang M."/>
            <person name="Liu G.H."/>
            <person name="Pecoraro L."/>
            <person name="Huang H.X."/>
            <person name="Xiao X.J."/>
            <person name="Lin M."/>
            <person name="Wu X.Y."/>
            <person name="Wu W.L."/>
            <person name="Chen Y.Y."/>
            <person name="Chang S.B."/>
            <person name="Sakamoto S."/>
            <person name="Ohme-Takagi M."/>
            <person name="Yagi M."/>
            <person name="Zeng S.J."/>
            <person name="Shen C.Y."/>
            <person name="Yeh C.M."/>
            <person name="Luo Y.B."/>
            <person name="Tsai W.C."/>
            <person name="Van de Peer Y."/>
            <person name="Liu Z.J."/>
        </authorList>
    </citation>
    <scope>NUCLEOTIDE SEQUENCE [LARGE SCALE GENOMIC DNA]</scope>
    <source>
        <strain evidence="3">cv. Shenzhen</strain>
        <tissue evidence="2">Stem</tissue>
    </source>
</reference>
<dbReference type="PROSITE" id="PS00640">
    <property type="entry name" value="THIOL_PROTEASE_ASN"/>
    <property type="match status" value="1"/>
</dbReference>
<dbReference type="InterPro" id="IPR025661">
    <property type="entry name" value="Pept_asp_AS"/>
</dbReference>
<name>A0A2I0A487_9ASPA</name>
<dbReference type="SUPFAM" id="SSF54001">
    <property type="entry name" value="Cysteine proteinases"/>
    <property type="match status" value="1"/>
</dbReference>
<dbReference type="OrthoDB" id="190265at2759"/>
<gene>
    <name evidence="2" type="primary">CEP1</name>
    <name evidence="2" type="ORF">AXF42_Ash013422</name>
</gene>
<dbReference type="EC" id="3.4.22.15" evidence="2"/>
<dbReference type="Pfam" id="PF00112">
    <property type="entry name" value="Peptidase_C1"/>
    <property type="match status" value="1"/>
</dbReference>
<dbReference type="AlphaFoldDB" id="A0A2I0A487"/>
<dbReference type="InterPro" id="IPR000668">
    <property type="entry name" value="Peptidase_C1A_C"/>
</dbReference>
<evidence type="ECO:0000259" key="1">
    <source>
        <dbReference type="Pfam" id="PF00112"/>
    </source>
</evidence>
<dbReference type="STRING" id="1088818.A0A2I0A487"/>
<feature type="domain" description="Peptidase C1A papain C-terminal" evidence="1">
    <location>
        <begin position="5"/>
        <end position="45"/>
    </location>
</feature>
<evidence type="ECO:0000313" key="3">
    <source>
        <dbReference type="Proteomes" id="UP000236161"/>
    </source>
</evidence>
<proteinExistence type="predicted"/>
<dbReference type="GO" id="GO:0004197">
    <property type="term" value="F:cysteine-type endopeptidase activity"/>
    <property type="evidence" value="ECO:0007669"/>
    <property type="project" value="UniProtKB-EC"/>
</dbReference>
<protein>
    <submittedName>
        <fullName evidence="2">KDEL-tailed cysteine endopeptidase CEP1</fullName>
        <ecNumber evidence="2">3.4.22.15</ecNumber>
    </submittedName>
</protein>
<dbReference type="Proteomes" id="UP000236161">
    <property type="component" value="Unassembled WGS sequence"/>
</dbReference>
<sequence length="76" mass="8647">MIPLHCVTIICYGTTYDGEKYWILKNSWGRGWGENGFIRILRGSIYLQGFSGVGSCPSFSYSSLIMKFYMSALKVF</sequence>
<accession>A0A2I0A487</accession>
<organism evidence="2 3">
    <name type="scientific">Apostasia shenzhenica</name>
    <dbReference type="NCBI Taxonomy" id="1088818"/>
    <lineage>
        <taxon>Eukaryota</taxon>
        <taxon>Viridiplantae</taxon>
        <taxon>Streptophyta</taxon>
        <taxon>Embryophyta</taxon>
        <taxon>Tracheophyta</taxon>
        <taxon>Spermatophyta</taxon>
        <taxon>Magnoliopsida</taxon>
        <taxon>Liliopsida</taxon>
        <taxon>Asparagales</taxon>
        <taxon>Orchidaceae</taxon>
        <taxon>Apostasioideae</taxon>
        <taxon>Apostasia</taxon>
    </lineage>
</organism>
<dbReference type="Gene3D" id="3.90.70.10">
    <property type="entry name" value="Cysteine proteinases"/>
    <property type="match status" value="1"/>
</dbReference>
<keyword evidence="2" id="KW-0378">Hydrolase</keyword>
<dbReference type="GO" id="GO:0006508">
    <property type="term" value="P:proteolysis"/>
    <property type="evidence" value="ECO:0007669"/>
    <property type="project" value="InterPro"/>
</dbReference>
<evidence type="ECO:0000313" key="2">
    <source>
        <dbReference type="EMBL" id="PKA50333.1"/>
    </source>
</evidence>
<dbReference type="InterPro" id="IPR038765">
    <property type="entry name" value="Papain-like_cys_pep_sf"/>
</dbReference>
<dbReference type="EMBL" id="KZ452026">
    <property type="protein sequence ID" value="PKA50333.1"/>
    <property type="molecule type" value="Genomic_DNA"/>
</dbReference>